<reference evidence="2" key="1">
    <citation type="journal article" date="2018" name="Genome Biol.">
        <title>SKESA: strategic k-mer extension for scrupulous assemblies.</title>
        <authorList>
            <person name="Souvorov A."/>
            <person name="Agarwala R."/>
            <person name="Lipman D.J."/>
        </authorList>
    </citation>
    <scope>NUCLEOTIDE SEQUENCE</scope>
    <source>
        <strain evidence="1">151-85</strain>
        <strain evidence="2">313-87</strain>
        <strain evidence="3">464-85</strain>
    </source>
</reference>
<dbReference type="EMBL" id="DAARJT010000013">
    <property type="protein sequence ID" value="HAE2716964.1"/>
    <property type="molecule type" value="Genomic_DNA"/>
</dbReference>
<accession>A0A729AML5</accession>
<dbReference type="EMBL" id="DAATFF010000012">
    <property type="protein sequence ID" value="HAE8503971.1"/>
    <property type="molecule type" value="Genomic_DNA"/>
</dbReference>
<protein>
    <submittedName>
        <fullName evidence="2">Uncharacterized protein</fullName>
    </submittedName>
</protein>
<evidence type="ECO:0000313" key="2">
    <source>
        <dbReference type="EMBL" id="HAE2990859.1"/>
    </source>
</evidence>
<proteinExistence type="predicted"/>
<comment type="caution">
    <text evidence="2">The sequence shown here is derived from an EMBL/GenBank/DDBJ whole genome shotgun (WGS) entry which is preliminary data.</text>
</comment>
<dbReference type="RefSeq" id="WP_079806500.1">
    <property type="nucleotide sequence ID" value="NZ_MXLI01000013.1"/>
</dbReference>
<organism evidence="2">
    <name type="scientific">Salmonella enterica subsp. salamae serovar 58:d:z6</name>
    <dbReference type="NCBI Taxonomy" id="41517"/>
    <lineage>
        <taxon>Bacteria</taxon>
        <taxon>Pseudomonadati</taxon>
        <taxon>Pseudomonadota</taxon>
        <taxon>Gammaproteobacteria</taxon>
        <taxon>Enterobacterales</taxon>
        <taxon>Enterobacteriaceae</taxon>
        <taxon>Salmonella</taxon>
    </lineage>
</organism>
<dbReference type="AlphaFoldDB" id="A0A729AML5"/>
<gene>
    <name evidence="2" type="ORF">GNC47_002913</name>
    <name evidence="1" type="ORF">GND17_003007</name>
    <name evidence="3" type="ORF">GND55_002766</name>
</gene>
<reference evidence="2" key="2">
    <citation type="submission" date="2018-07" db="EMBL/GenBank/DDBJ databases">
        <authorList>
            <consortium name="NCBI Pathogen Detection Project"/>
        </authorList>
    </citation>
    <scope>NUCLEOTIDE SEQUENCE</scope>
    <source>
        <strain evidence="1">151-85</strain>
        <strain evidence="2">313-87</strain>
        <strain evidence="3">464-85</strain>
    </source>
</reference>
<dbReference type="EMBL" id="DAARMD010000011">
    <property type="protein sequence ID" value="HAE2990859.1"/>
    <property type="molecule type" value="Genomic_DNA"/>
</dbReference>
<sequence>MEETIESLNTAIDTLKELVVGDADDRDGEFLGYPRAFAYAMDLIYTKASKKNVSFLSQEELLTASPAEIEKMTRIVEDCIADQQK</sequence>
<evidence type="ECO:0000313" key="3">
    <source>
        <dbReference type="EMBL" id="HAE8503971.1"/>
    </source>
</evidence>
<evidence type="ECO:0000313" key="1">
    <source>
        <dbReference type="EMBL" id="HAE2716964.1"/>
    </source>
</evidence>
<name>A0A729AML5_SALER</name>